<name>A0A5M7BVA3_SACHI</name>
<dbReference type="OrthoDB" id="3694201at2"/>
<keyword evidence="2" id="KW-1185">Reference proteome</keyword>
<protein>
    <submittedName>
        <fullName evidence="1">Uncharacterized protein</fullName>
    </submittedName>
</protein>
<gene>
    <name evidence="1" type="ORF">F1721_20420</name>
</gene>
<sequence length="132" mass="15382">MPENLVSTRLSRRRKQSAVLQVRMVIDWEQDPFWISERPDPTSFPVSAAGLREYCDISDELVEQIDQWHGEWIALLDREYPPDTEFPSPEAEAEWERRGRELAERVAVLFAPHIRFEHSGRVLRSGLPGLLD</sequence>
<evidence type="ECO:0000313" key="1">
    <source>
        <dbReference type="EMBL" id="KAA5831131.1"/>
    </source>
</evidence>
<accession>A0A5M7BVA3</accession>
<dbReference type="RefSeq" id="WP_150068340.1">
    <property type="nucleotide sequence ID" value="NZ_JBEPDJ010000001.1"/>
</dbReference>
<dbReference type="Proteomes" id="UP000323946">
    <property type="component" value="Unassembled WGS sequence"/>
</dbReference>
<dbReference type="AlphaFoldDB" id="A0A5M7BVA3"/>
<proteinExistence type="predicted"/>
<dbReference type="EMBL" id="VWPH01000009">
    <property type="protein sequence ID" value="KAA5831131.1"/>
    <property type="molecule type" value="Genomic_DNA"/>
</dbReference>
<dbReference type="SMR" id="A0A5M7BVA3"/>
<reference evidence="1 2" key="1">
    <citation type="submission" date="2019-09" db="EMBL/GenBank/DDBJ databases">
        <title>Draft genome sequence of the thermophilic Saccharopolyspora hirsuta VKM Ac-666T.</title>
        <authorList>
            <person name="Lobastova T.G."/>
            <person name="Fokina V."/>
            <person name="Bragin E.Y."/>
            <person name="Shtratnikova V.Y."/>
            <person name="Starodumova I.P."/>
            <person name="Tarlachkov S.V."/>
            <person name="Donova M.V."/>
        </authorList>
    </citation>
    <scope>NUCLEOTIDE SEQUENCE [LARGE SCALE GENOMIC DNA]</scope>
    <source>
        <strain evidence="1 2">VKM Ac-666</strain>
    </source>
</reference>
<comment type="caution">
    <text evidence="1">The sequence shown here is derived from an EMBL/GenBank/DDBJ whole genome shotgun (WGS) entry which is preliminary data.</text>
</comment>
<evidence type="ECO:0000313" key="2">
    <source>
        <dbReference type="Proteomes" id="UP000323946"/>
    </source>
</evidence>
<organism evidence="1 2">
    <name type="scientific">Saccharopolyspora hirsuta</name>
    <dbReference type="NCBI Taxonomy" id="1837"/>
    <lineage>
        <taxon>Bacteria</taxon>
        <taxon>Bacillati</taxon>
        <taxon>Actinomycetota</taxon>
        <taxon>Actinomycetes</taxon>
        <taxon>Pseudonocardiales</taxon>
        <taxon>Pseudonocardiaceae</taxon>
        <taxon>Saccharopolyspora</taxon>
    </lineage>
</organism>